<proteinExistence type="predicted"/>
<dbReference type="AlphaFoldDB" id="A0A7S1A495"/>
<feature type="domain" description="SEC7" evidence="5">
    <location>
        <begin position="226"/>
        <end position="453"/>
    </location>
</feature>
<evidence type="ECO:0000259" key="5">
    <source>
        <dbReference type="PROSITE" id="PS50190"/>
    </source>
</evidence>
<dbReference type="GO" id="GO:0005085">
    <property type="term" value="F:guanyl-nucleotide exchange factor activity"/>
    <property type="evidence" value="ECO:0007669"/>
    <property type="project" value="InterPro"/>
</dbReference>
<keyword evidence="2 3" id="KW-0040">ANK repeat</keyword>
<reference evidence="6" key="1">
    <citation type="submission" date="2021-01" db="EMBL/GenBank/DDBJ databases">
        <authorList>
            <person name="Corre E."/>
            <person name="Pelletier E."/>
            <person name="Niang G."/>
            <person name="Scheremetjew M."/>
            <person name="Finn R."/>
            <person name="Kale V."/>
            <person name="Holt S."/>
            <person name="Cochrane G."/>
            <person name="Meng A."/>
            <person name="Brown T."/>
            <person name="Cohen L."/>
        </authorList>
    </citation>
    <scope>NUCLEOTIDE SEQUENCE</scope>
</reference>
<feature type="region of interest" description="Disordered" evidence="4">
    <location>
        <begin position="349"/>
        <end position="380"/>
    </location>
</feature>
<evidence type="ECO:0000256" key="1">
    <source>
        <dbReference type="ARBA" id="ARBA00022737"/>
    </source>
</evidence>
<evidence type="ECO:0000256" key="4">
    <source>
        <dbReference type="SAM" id="MobiDB-lite"/>
    </source>
</evidence>
<feature type="compositionally biased region" description="Acidic residues" evidence="4">
    <location>
        <begin position="361"/>
        <end position="372"/>
    </location>
</feature>
<feature type="repeat" description="ANK" evidence="3">
    <location>
        <begin position="103"/>
        <end position="135"/>
    </location>
</feature>
<dbReference type="GO" id="GO:0004842">
    <property type="term" value="F:ubiquitin-protein transferase activity"/>
    <property type="evidence" value="ECO:0007669"/>
    <property type="project" value="TreeGrafter"/>
</dbReference>
<dbReference type="InterPro" id="IPR035999">
    <property type="entry name" value="Sec7_dom_sf"/>
</dbReference>
<evidence type="ECO:0000256" key="3">
    <source>
        <dbReference type="PROSITE-ProRule" id="PRU00023"/>
    </source>
</evidence>
<dbReference type="InterPro" id="IPR002110">
    <property type="entry name" value="Ankyrin_rpt"/>
</dbReference>
<dbReference type="EMBL" id="HBFQ01023374">
    <property type="protein sequence ID" value="CAD8842075.1"/>
    <property type="molecule type" value="Transcribed_RNA"/>
</dbReference>
<dbReference type="PROSITE" id="PS50088">
    <property type="entry name" value="ANK_REPEAT"/>
    <property type="match status" value="1"/>
</dbReference>
<dbReference type="InterPro" id="IPR023394">
    <property type="entry name" value="Sec7_C_sf"/>
</dbReference>
<dbReference type="SMART" id="SM00222">
    <property type="entry name" value="Sec7"/>
    <property type="match status" value="1"/>
</dbReference>
<dbReference type="InterPro" id="IPR036770">
    <property type="entry name" value="Ankyrin_rpt-contain_sf"/>
</dbReference>
<organism evidence="6">
    <name type="scientific">Noctiluca scintillans</name>
    <name type="common">Sea sparkle</name>
    <name type="synonym">Red tide dinoflagellate</name>
    <dbReference type="NCBI Taxonomy" id="2966"/>
    <lineage>
        <taxon>Eukaryota</taxon>
        <taxon>Sar</taxon>
        <taxon>Alveolata</taxon>
        <taxon>Dinophyceae</taxon>
        <taxon>Noctilucales</taxon>
        <taxon>Noctilucaceae</taxon>
        <taxon>Noctiluca</taxon>
    </lineage>
</organism>
<feature type="region of interest" description="Disordered" evidence="4">
    <location>
        <begin position="588"/>
        <end position="617"/>
    </location>
</feature>
<dbReference type="GO" id="GO:0085020">
    <property type="term" value="P:protein K6-linked ubiquitination"/>
    <property type="evidence" value="ECO:0007669"/>
    <property type="project" value="TreeGrafter"/>
</dbReference>
<dbReference type="PROSITE" id="PS50297">
    <property type="entry name" value="ANK_REP_REGION"/>
    <property type="match status" value="1"/>
</dbReference>
<dbReference type="SMART" id="SM00248">
    <property type="entry name" value="ANK"/>
    <property type="match status" value="2"/>
</dbReference>
<protein>
    <recommendedName>
        <fullName evidence="5">SEC7 domain-containing protein</fullName>
    </recommendedName>
</protein>
<dbReference type="Gene3D" id="1.25.40.20">
    <property type="entry name" value="Ankyrin repeat-containing domain"/>
    <property type="match status" value="1"/>
</dbReference>
<dbReference type="PANTHER" id="PTHR24171:SF8">
    <property type="entry name" value="BRCA1-ASSOCIATED RING DOMAIN PROTEIN 1"/>
    <property type="match status" value="1"/>
</dbReference>
<dbReference type="SUPFAM" id="SSF48403">
    <property type="entry name" value="Ankyrin repeat"/>
    <property type="match status" value="1"/>
</dbReference>
<dbReference type="PROSITE" id="PS50190">
    <property type="entry name" value="SEC7"/>
    <property type="match status" value="1"/>
</dbReference>
<keyword evidence="1" id="KW-0677">Repeat</keyword>
<sequence>MGNVSRGCQYSSACEVPCGRACTLPEQIKHGSALATALAATLVEEPDDFFAGATNPAGAVFEETLEGLGDLERQLLLFSAGSNLVAVRWILLCGADVQARDSNGTSALHTACRTGSVGIVTELVQSNVRLNAGDCCGWTPLHISVFMCRCEVVVSLLKAQAGLLIRNYKDQTPLDLCTDTLTREAMGSFMSHQNPHEPWHFGEKTGHRHARPSMQYEPFVLPQRPAIEEVVHKKDFLKLGMHLFNEQPGKGLSFLVASGCIRGSPAELGIALQCDLLDLAQIGNFLGEPFSLSRTLCLELVNSVEFRGTSVVSGLAKAFMLMQIPPDFQKIDRLVHTVAQIWWRQHRKAESDKEQRNANNSDDDDAPSEPEETASLNSQTLRRHLSNQETLYQLMFSVVMLHRHIHGSIGGSGDECEERVTMTKWLELNRGLGPPGSLLPQFLESLYKIVSSTFIPQLAIRDPPCTTRLATRPEHSLVRFFAKAEGWVTVPSFSSATSAIAHAVEGNEIVGLFSETVAGDRRPGNRDVRGAIRSPAPPPSVKVESGPVQTWMSLCYTLLLFSSSCSLGDAPYAFVHLPQVRVEAGRRDPTKLSLVGNPDSVTSEEEPNKHGGFSKVERSAPRRPHVVVVFLLPDGRWQDFRLPRLDIQTKSEADFLEWKTHIEDSCMHGTVFI</sequence>
<gene>
    <name evidence="6" type="ORF">NSCI0253_LOCUS16423</name>
</gene>
<dbReference type="GO" id="GO:0032012">
    <property type="term" value="P:regulation of ARF protein signal transduction"/>
    <property type="evidence" value="ECO:0007669"/>
    <property type="project" value="InterPro"/>
</dbReference>
<name>A0A7S1A495_NOCSC</name>
<dbReference type="InterPro" id="IPR000904">
    <property type="entry name" value="Sec7_dom"/>
</dbReference>
<dbReference type="PANTHER" id="PTHR24171">
    <property type="entry name" value="ANKYRIN REPEAT DOMAIN-CONTAINING PROTEIN 39-RELATED"/>
    <property type="match status" value="1"/>
</dbReference>
<dbReference type="Gene3D" id="1.10.220.20">
    <property type="match status" value="1"/>
</dbReference>
<evidence type="ECO:0000313" key="6">
    <source>
        <dbReference type="EMBL" id="CAD8842075.1"/>
    </source>
</evidence>
<accession>A0A7S1A495</accession>
<dbReference type="Pfam" id="PF01369">
    <property type="entry name" value="Sec7"/>
    <property type="match status" value="1"/>
</dbReference>
<evidence type="ECO:0000256" key="2">
    <source>
        <dbReference type="ARBA" id="ARBA00023043"/>
    </source>
</evidence>
<dbReference type="SUPFAM" id="SSF48425">
    <property type="entry name" value="Sec7 domain"/>
    <property type="match status" value="1"/>
</dbReference>
<dbReference type="Gene3D" id="1.10.1000.11">
    <property type="entry name" value="Arf Nucleotide-binding Site Opener,domain 2"/>
    <property type="match status" value="1"/>
</dbReference>
<dbReference type="Pfam" id="PF12796">
    <property type="entry name" value="Ank_2"/>
    <property type="match status" value="1"/>
</dbReference>